<evidence type="ECO:0000313" key="1">
    <source>
        <dbReference type="EMBL" id="KIO16393.1"/>
    </source>
</evidence>
<gene>
    <name evidence="1" type="ORF">M407DRAFT_246991</name>
</gene>
<dbReference type="HOGENOM" id="CLU_2962618_0_0_1"/>
<dbReference type="Proteomes" id="UP000054248">
    <property type="component" value="Unassembled WGS sequence"/>
</dbReference>
<dbReference type="EMBL" id="KN823579">
    <property type="protein sequence ID" value="KIO16393.1"/>
    <property type="molecule type" value="Genomic_DNA"/>
</dbReference>
<keyword evidence="2" id="KW-1185">Reference proteome</keyword>
<protein>
    <submittedName>
        <fullName evidence="1">Uncharacterized protein</fullName>
    </submittedName>
</protein>
<proteinExistence type="predicted"/>
<organism evidence="1 2">
    <name type="scientific">Tulasnella calospora MUT 4182</name>
    <dbReference type="NCBI Taxonomy" id="1051891"/>
    <lineage>
        <taxon>Eukaryota</taxon>
        <taxon>Fungi</taxon>
        <taxon>Dikarya</taxon>
        <taxon>Basidiomycota</taxon>
        <taxon>Agaricomycotina</taxon>
        <taxon>Agaricomycetes</taxon>
        <taxon>Cantharellales</taxon>
        <taxon>Tulasnellaceae</taxon>
        <taxon>Tulasnella</taxon>
    </lineage>
</organism>
<accession>A0A0C3K4U4</accession>
<reference evidence="2" key="2">
    <citation type="submission" date="2015-01" db="EMBL/GenBank/DDBJ databases">
        <title>Evolutionary Origins and Diversification of the Mycorrhizal Mutualists.</title>
        <authorList>
            <consortium name="DOE Joint Genome Institute"/>
            <consortium name="Mycorrhizal Genomics Consortium"/>
            <person name="Kohler A."/>
            <person name="Kuo A."/>
            <person name="Nagy L.G."/>
            <person name="Floudas D."/>
            <person name="Copeland A."/>
            <person name="Barry K.W."/>
            <person name="Cichocki N."/>
            <person name="Veneault-Fourrey C."/>
            <person name="LaButti K."/>
            <person name="Lindquist E.A."/>
            <person name="Lipzen A."/>
            <person name="Lundell T."/>
            <person name="Morin E."/>
            <person name="Murat C."/>
            <person name="Riley R."/>
            <person name="Ohm R."/>
            <person name="Sun H."/>
            <person name="Tunlid A."/>
            <person name="Henrissat B."/>
            <person name="Grigoriev I.V."/>
            <person name="Hibbett D.S."/>
            <person name="Martin F."/>
        </authorList>
    </citation>
    <scope>NUCLEOTIDE SEQUENCE [LARGE SCALE GENOMIC DNA]</scope>
    <source>
        <strain evidence="2">MUT 4182</strain>
    </source>
</reference>
<dbReference type="AlphaFoldDB" id="A0A0C3K4U4"/>
<evidence type="ECO:0000313" key="2">
    <source>
        <dbReference type="Proteomes" id="UP000054248"/>
    </source>
</evidence>
<reference evidence="1 2" key="1">
    <citation type="submission" date="2014-04" db="EMBL/GenBank/DDBJ databases">
        <authorList>
            <consortium name="DOE Joint Genome Institute"/>
            <person name="Kuo A."/>
            <person name="Girlanda M."/>
            <person name="Perotto S."/>
            <person name="Kohler A."/>
            <person name="Nagy L.G."/>
            <person name="Floudas D."/>
            <person name="Copeland A."/>
            <person name="Barry K.W."/>
            <person name="Cichocki N."/>
            <person name="Veneault-Fourrey C."/>
            <person name="LaButti K."/>
            <person name="Lindquist E.A."/>
            <person name="Lipzen A."/>
            <person name="Lundell T."/>
            <person name="Morin E."/>
            <person name="Murat C."/>
            <person name="Sun H."/>
            <person name="Tunlid A."/>
            <person name="Henrissat B."/>
            <person name="Grigoriev I.V."/>
            <person name="Hibbett D.S."/>
            <person name="Martin F."/>
            <person name="Nordberg H.P."/>
            <person name="Cantor M.N."/>
            <person name="Hua S.X."/>
        </authorList>
    </citation>
    <scope>NUCLEOTIDE SEQUENCE [LARGE SCALE GENOMIC DNA]</scope>
    <source>
        <strain evidence="1 2">MUT 4182</strain>
    </source>
</reference>
<name>A0A0C3K4U4_9AGAM</name>
<sequence length="59" mass="6381">MRRNGNGLSVQRACLVWCKAGGIGDGDRSRGSTLGIDETHRKAVVMGGRRGLWFDGDSF</sequence>